<dbReference type="SUPFAM" id="SSF53187">
    <property type="entry name" value="Zn-dependent exopeptidases"/>
    <property type="match status" value="1"/>
</dbReference>
<proteinExistence type="predicted"/>
<dbReference type="Proteomes" id="UP000525987">
    <property type="component" value="Unassembled WGS sequence"/>
</dbReference>
<dbReference type="GO" id="GO:0016788">
    <property type="term" value="F:hydrolase activity, acting on ester bonds"/>
    <property type="evidence" value="ECO:0007669"/>
    <property type="project" value="InterPro"/>
</dbReference>
<evidence type="ECO:0000259" key="5">
    <source>
        <dbReference type="Pfam" id="PF24827"/>
    </source>
</evidence>
<keyword evidence="2" id="KW-0479">Metal-binding</keyword>
<evidence type="ECO:0000256" key="4">
    <source>
        <dbReference type="ARBA" id="ARBA00022833"/>
    </source>
</evidence>
<name>A0A7W5BUC1_9GAMM</name>
<comment type="cofactor">
    <cofactor evidence="1">
        <name>Zn(2+)</name>
        <dbReference type="ChEBI" id="CHEBI:29105"/>
    </cofactor>
</comment>
<comment type="caution">
    <text evidence="6">The sequence shown here is derived from an EMBL/GenBank/DDBJ whole genome shotgun (WGS) entry which is preliminary data.</text>
</comment>
<evidence type="ECO:0000256" key="1">
    <source>
        <dbReference type="ARBA" id="ARBA00001947"/>
    </source>
</evidence>
<reference evidence="6 7" key="1">
    <citation type="submission" date="2020-08" db="EMBL/GenBank/DDBJ databases">
        <title>Genomic Encyclopedia of Type Strains, Phase III (KMG-III): the genomes of soil and plant-associated and newly described type strains.</title>
        <authorList>
            <person name="Whitman W."/>
        </authorList>
    </citation>
    <scope>NUCLEOTIDE SEQUENCE [LARGE SCALE GENOMIC DNA]</scope>
    <source>
        <strain evidence="6 7">CECT 5995</strain>
    </source>
</reference>
<dbReference type="AlphaFoldDB" id="A0A7W5BUC1"/>
<dbReference type="Gene3D" id="3.40.630.10">
    <property type="entry name" value="Zn peptidases"/>
    <property type="match status" value="1"/>
</dbReference>
<organism evidence="6 7">
    <name type="scientific">Halomonas organivorans</name>
    <dbReference type="NCBI Taxonomy" id="257772"/>
    <lineage>
        <taxon>Bacteria</taxon>
        <taxon>Pseudomonadati</taxon>
        <taxon>Pseudomonadota</taxon>
        <taxon>Gammaproteobacteria</taxon>
        <taxon>Oceanospirillales</taxon>
        <taxon>Halomonadaceae</taxon>
        <taxon>Halomonas</taxon>
    </lineage>
</organism>
<evidence type="ECO:0000256" key="3">
    <source>
        <dbReference type="ARBA" id="ARBA00022801"/>
    </source>
</evidence>
<evidence type="ECO:0000313" key="6">
    <source>
        <dbReference type="EMBL" id="MBB3139274.1"/>
    </source>
</evidence>
<keyword evidence="4" id="KW-0862">Zinc</keyword>
<evidence type="ECO:0000313" key="7">
    <source>
        <dbReference type="Proteomes" id="UP000525987"/>
    </source>
</evidence>
<keyword evidence="3" id="KW-0378">Hydrolase</keyword>
<sequence>MNALELPVIRDPRVEHADIAAWLQSLGGPVWLILEGEDTRRCRVVTTLLHGNEPSGTLALHRWLMSGPRPRTRLAVLLANVHGALSHPLFTHRHTVDGRDLNRCFRAPFEGPSGALARAIAHDLAALVPELVVDLHNTSGNGPAFAVATRRHPVIEALAGRFCERLVVTDLRLGSLMELPHEMPALADCPVFTLECGGALQPEAREVAEGLFRLLSDCLDPAALSSIPYLEVLVHPLRVELRPGASVVYAREPRPGVDLTLWARIDEHNRGVTQPDARLGWLGERGVACLTARDGLGRERVDELLEARDGRLHARRPLRLFMATTNSEIARSDCLFYAVSAVSEGSLR</sequence>
<evidence type="ECO:0000256" key="2">
    <source>
        <dbReference type="ARBA" id="ARBA00022723"/>
    </source>
</evidence>
<dbReference type="RefSeq" id="WP_183385703.1">
    <property type="nucleotide sequence ID" value="NZ_JACHXM010000001.1"/>
</dbReference>
<dbReference type="GO" id="GO:0046872">
    <property type="term" value="F:metal ion binding"/>
    <property type="evidence" value="ECO:0007669"/>
    <property type="project" value="UniProtKB-KW"/>
</dbReference>
<protein>
    <recommendedName>
        <fullName evidence="5">Succinylglutamate desuccinylase/Aspartoacylase catalytic domain-containing protein</fullName>
    </recommendedName>
</protein>
<feature type="domain" description="Succinylglutamate desuccinylase/Aspartoacylase catalytic" evidence="5">
    <location>
        <begin position="49"/>
        <end position="143"/>
    </location>
</feature>
<accession>A0A7W5BUC1</accession>
<gene>
    <name evidence="6" type="ORF">FHR96_000120</name>
</gene>
<keyword evidence="7" id="KW-1185">Reference proteome</keyword>
<dbReference type="InterPro" id="IPR055438">
    <property type="entry name" value="AstE_AspA_cat"/>
</dbReference>
<dbReference type="Pfam" id="PF24827">
    <property type="entry name" value="AstE_AspA_cat"/>
    <property type="match status" value="1"/>
</dbReference>
<dbReference type="EMBL" id="JACHXM010000001">
    <property type="protein sequence ID" value="MBB3139274.1"/>
    <property type="molecule type" value="Genomic_DNA"/>
</dbReference>